<dbReference type="RefSeq" id="WP_353642699.1">
    <property type="nucleotide sequence ID" value="NZ_CP159253.1"/>
</dbReference>
<evidence type="ECO:0000256" key="2">
    <source>
        <dbReference type="SAM" id="MobiDB-lite"/>
    </source>
</evidence>
<dbReference type="EMBL" id="CP159253">
    <property type="protein sequence ID" value="XCG49770.1"/>
    <property type="molecule type" value="Genomic_DNA"/>
</dbReference>
<keyword evidence="1" id="KW-0175">Coiled coil</keyword>
<dbReference type="Pfam" id="PF01527">
    <property type="entry name" value="HTH_Tnp_1"/>
    <property type="match status" value="1"/>
</dbReference>
<feature type="region of interest" description="Disordered" evidence="2">
    <location>
        <begin position="1"/>
        <end position="23"/>
    </location>
</feature>
<dbReference type="GO" id="GO:0003677">
    <property type="term" value="F:DNA binding"/>
    <property type="evidence" value="ECO:0007669"/>
    <property type="project" value="InterPro"/>
</dbReference>
<evidence type="ECO:0000313" key="3">
    <source>
        <dbReference type="EMBL" id="XCG49770.1"/>
    </source>
</evidence>
<feature type="compositionally biased region" description="Basic residues" evidence="2">
    <location>
        <begin position="98"/>
        <end position="108"/>
    </location>
</feature>
<proteinExistence type="predicted"/>
<dbReference type="InterPro" id="IPR002514">
    <property type="entry name" value="Transposase_8"/>
</dbReference>
<evidence type="ECO:0000256" key="1">
    <source>
        <dbReference type="SAM" id="Coils"/>
    </source>
</evidence>
<reference evidence="3" key="1">
    <citation type="submission" date="2024-06" db="EMBL/GenBank/DDBJ databases">
        <title>Mesorhizobium karijinii sp. nov., a symbiont of the iconic Swainsona formosa from arid Australia.</title>
        <authorList>
            <person name="Hill Y.J."/>
            <person name="Watkin E.L.J."/>
            <person name="O'Hara G.W."/>
            <person name="Terpolilli J."/>
            <person name="Tye M.L."/>
            <person name="Kohlmeier M.G."/>
        </authorList>
    </citation>
    <scope>NUCLEOTIDE SEQUENCE</scope>
    <source>
        <strain evidence="3">WSM2240</strain>
    </source>
</reference>
<feature type="region of interest" description="Disordered" evidence="2">
    <location>
        <begin position="69"/>
        <end position="142"/>
    </location>
</feature>
<organism evidence="3">
    <name type="scientific">Mesorhizobium sp. WSM2240</name>
    <dbReference type="NCBI Taxonomy" id="3228851"/>
    <lineage>
        <taxon>Bacteria</taxon>
        <taxon>Pseudomonadati</taxon>
        <taxon>Pseudomonadota</taxon>
        <taxon>Alphaproteobacteria</taxon>
        <taxon>Hyphomicrobiales</taxon>
        <taxon>Phyllobacteriaceae</taxon>
        <taxon>Mesorhizobium</taxon>
    </lineage>
</organism>
<dbReference type="GO" id="GO:0006313">
    <property type="term" value="P:DNA transposition"/>
    <property type="evidence" value="ECO:0007669"/>
    <property type="project" value="InterPro"/>
</dbReference>
<accession>A0AAU8CSG7</accession>
<dbReference type="GO" id="GO:0004803">
    <property type="term" value="F:transposase activity"/>
    <property type="evidence" value="ECO:0007669"/>
    <property type="project" value="InterPro"/>
</dbReference>
<sequence length="230" mass="25816">MKRQTRPFTVEVKQKRSYQKRGRSIWSDVDLSAALAETTREVEEMELPNRRLADSEVVTIDEEHLHKPLADHLMADSQDAESVKIASEPTAKAERPGTKKKPSSRSRKAKAEPRPPARKNNANTASQAEEAPEAAVRSGRKIYSEKERAQKLAQIEISISGGATLKSAVKQASISEQTYYDWKKVATPASQSDDLNELDVLDEENKRLKSLLAERLRKENAELKKKLGLQ</sequence>
<name>A0AAU8CSG7_9HYPH</name>
<dbReference type="AlphaFoldDB" id="A0AAU8CSG7"/>
<protein>
    <submittedName>
        <fullName evidence="3">Transposase</fullName>
    </submittedName>
</protein>
<feature type="coiled-coil region" evidence="1">
    <location>
        <begin position="198"/>
        <end position="226"/>
    </location>
</feature>
<gene>
    <name evidence="3" type="ORF">ABVK50_04225</name>
</gene>